<feature type="domain" description="Lipoprotein-associated type-17" evidence="1">
    <location>
        <begin position="229"/>
        <end position="311"/>
    </location>
</feature>
<dbReference type="EMBL" id="AE017308">
    <property type="protein sequence ID" value="AAT27808.1"/>
    <property type="molecule type" value="Genomic_DNA"/>
</dbReference>
<dbReference type="KEGG" id="mmo:MMOB3220"/>
<feature type="domain" description="Lipoprotein-associated type-17" evidence="1">
    <location>
        <begin position="138"/>
        <end position="220"/>
    </location>
</feature>
<gene>
    <name evidence="2" type="primary">mvspB</name>
    <name evidence="2" type="ordered locus">MMOB3220</name>
</gene>
<dbReference type="Pfam" id="PF04200">
    <property type="entry name" value="Lipoprotein_17"/>
    <property type="match status" value="4"/>
</dbReference>
<feature type="domain" description="Lipoprotein-associated type-17" evidence="1">
    <location>
        <begin position="46"/>
        <end position="128"/>
    </location>
</feature>
<organism evidence="2 3">
    <name type="scientific">Mycoplasma mobile (strain ATCC 43663 / 163K / NCTC 11711)</name>
    <name type="common">Mesomycoplasma mobile</name>
    <dbReference type="NCBI Taxonomy" id="267748"/>
    <lineage>
        <taxon>Bacteria</taxon>
        <taxon>Bacillati</taxon>
        <taxon>Mycoplasmatota</taxon>
        <taxon>Mycoplasmoidales</taxon>
        <taxon>Metamycoplasmataceae</taxon>
        <taxon>Mesomycoplasma</taxon>
    </lineage>
</organism>
<proteinExistence type="predicted"/>
<evidence type="ECO:0000313" key="3">
    <source>
        <dbReference type="Proteomes" id="UP000009072"/>
    </source>
</evidence>
<dbReference type="AlphaFoldDB" id="Q6KHW8"/>
<accession>Q6KHW8</accession>
<keyword evidence="3" id="KW-1185">Reference proteome</keyword>
<dbReference type="InterPro" id="IPR007326">
    <property type="entry name" value="Lipoprotein-assoc_dom"/>
</dbReference>
<protein>
    <submittedName>
        <fullName evidence="2">Variable surface protein mvspB</fullName>
    </submittedName>
</protein>
<evidence type="ECO:0000313" key="2">
    <source>
        <dbReference type="EMBL" id="AAT27808.1"/>
    </source>
</evidence>
<feature type="domain" description="Lipoprotein-associated type-17" evidence="1">
    <location>
        <begin position="316"/>
        <end position="399"/>
    </location>
</feature>
<reference evidence="2 3" key="1">
    <citation type="journal article" date="2004" name="Genome Res.">
        <title>The complete genome and proteome of Mycoplasma mobile.</title>
        <authorList>
            <person name="Jaffe J.D."/>
            <person name="Stange-Thomann N."/>
            <person name="Smith C."/>
            <person name="DeCaprio D."/>
            <person name="Fisher S."/>
            <person name="Butler J."/>
            <person name="Calvo S."/>
            <person name="Elkins T."/>
            <person name="FitzGerald M.G."/>
            <person name="Hafez N."/>
            <person name="Kodira C.D."/>
            <person name="Major J."/>
            <person name="Wang S."/>
            <person name="Wilkinson J."/>
            <person name="Nicol R."/>
            <person name="Nusbaum C."/>
            <person name="Birren B."/>
            <person name="Berg H.C."/>
            <person name="Church G.M."/>
        </authorList>
    </citation>
    <scope>NUCLEOTIDE SEQUENCE [LARGE SCALE GENOMIC DNA]</scope>
    <source>
        <strain evidence="3">ATCC 43663 / 163K / NCTC 11711</strain>
    </source>
</reference>
<dbReference type="STRING" id="267748.MMOB3220"/>
<sequence>MNMNKKNMILGSIATIMGTATIVGPIVSLPQQKIDNNLIQANLQNELDKISTLKTTNLASSTLPSNVDNANIDTFLVKPNSINGVNFTLKVQNPSISNDDNGTIDVILEAQLNNLVLSKVITVLGFKSLSDQINLQNELDKITTLELTNLASSTLPSNVDNANIDTFLVKPNSINGVNFTLKVQNPSISNDDNGTIDVILEAQLNNLVLSKVITVSGFKSLNEQNLKNELDKITTLELTNLASSTLPSNVDNANIDTFLVKPNSINGVNFTLKVQNPSISNDDNGTIDVILEAQLNNLVLSKVITVSGFLKMINFEFNRINTLELNQNAKGSLPSFPNEQNLSSFINVPITNSNVTFSVSFPQNMEAANNLDGTLDVILTASQIGQQSISKSIKTVGWFTSLNLIRAIRNPAILSDLDRDHYLEQLKNWLFTGEIGKRNFQNLYRQHHLRKLEVFNHNITTITESVNSIIETDVRITKLSIERPTSNSNVYSLLVHYETNEPGWIETNEISGEQIRRTSGNFFFTNLGNSTIISSENNGALQVIPTIIKDGLAIRMEQLGLNPDPYTIYRYSFLPTISPELKASISSTDWIIYLNGNNISFTTTLHSGVSKPEGFDDLRFDVAMTLYG</sequence>
<name>Q6KHW8_MYCM1</name>
<dbReference type="HOGENOM" id="CLU_435347_0_0_14"/>
<evidence type="ECO:0000259" key="1">
    <source>
        <dbReference type="Pfam" id="PF04200"/>
    </source>
</evidence>
<dbReference type="eggNOG" id="ENOG5030NUD">
    <property type="taxonomic scope" value="Bacteria"/>
</dbReference>
<dbReference type="Proteomes" id="UP000009072">
    <property type="component" value="Chromosome"/>
</dbReference>